<dbReference type="AlphaFoldDB" id="A0A0A9HQG7"/>
<name>A0A0A9HQG7_ARUDO</name>
<reference evidence="2" key="1">
    <citation type="submission" date="2014-09" db="EMBL/GenBank/DDBJ databases">
        <authorList>
            <person name="Magalhaes I.L.F."/>
            <person name="Oliveira U."/>
            <person name="Santos F.R."/>
            <person name="Vidigal T.H.D.A."/>
            <person name="Brescovit A.D."/>
            <person name="Santos A.J."/>
        </authorList>
    </citation>
    <scope>NUCLEOTIDE SEQUENCE</scope>
    <source>
        <tissue evidence="2">Shoot tissue taken approximately 20 cm above the soil surface</tissue>
    </source>
</reference>
<evidence type="ECO:0000313" key="2">
    <source>
        <dbReference type="EMBL" id="JAE35133.1"/>
    </source>
</evidence>
<accession>A0A0A9HQG7</accession>
<organism evidence="2">
    <name type="scientific">Arundo donax</name>
    <name type="common">Giant reed</name>
    <name type="synonym">Donax arundinaceus</name>
    <dbReference type="NCBI Taxonomy" id="35708"/>
    <lineage>
        <taxon>Eukaryota</taxon>
        <taxon>Viridiplantae</taxon>
        <taxon>Streptophyta</taxon>
        <taxon>Embryophyta</taxon>
        <taxon>Tracheophyta</taxon>
        <taxon>Spermatophyta</taxon>
        <taxon>Magnoliopsida</taxon>
        <taxon>Liliopsida</taxon>
        <taxon>Poales</taxon>
        <taxon>Poaceae</taxon>
        <taxon>PACMAD clade</taxon>
        <taxon>Arundinoideae</taxon>
        <taxon>Arundineae</taxon>
        <taxon>Arundo</taxon>
    </lineage>
</organism>
<keyword evidence="1" id="KW-0812">Transmembrane</keyword>
<feature type="transmembrane region" description="Helical" evidence="1">
    <location>
        <begin position="20"/>
        <end position="42"/>
    </location>
</feature>
<keyword evidence="1" id="KW-1133">Transmembrane helix</keyword>
<proteinExistence type="predicted"/>
<keyword evidence="1" id="KW-0472">Membrane</keyword>
<evidence type="ECO:0000256" key="1">
    <source>
        <dbReference type="SAM" id="Phobius"/>
    </source>
</evidence>
<reference evidence="2" key="2">
    <citation type="journal article" date="2015" name="Data Brief">
        <title>Shoot transcriptome of the giant reed, Arundo donax.</title>
        <authorList>
            <person name="Barrero R.A."/>
            <person name="Guerrero F.D."/>
            <person name="Moolhuijzen P."/>
            <person name="Goolsby J.A."/>
            <person name="Tidwell J."/>
            <person name="Bellgard S.E."/>
            <person name="Bellgard M.I."/>
        </authorList>
    </citation>
    <scope>NUCLEOTIDE SEQUENCE</scope>
    <source>
        <tissue evidence="2">Shoot tissue taken approximately 20 cm above the soil surface</tissue>
    </source>
</reference>
<protein>
    <submittedName>
        <fullName evidence="2">Uncharacterized protein</fullName>
    </submittedName>
</protein>
<dbReference type="EMBL" id="GBRH01162763">
    <property type="protein sequence ID" value="JAE35133.1"/>
    <property type="molecule type" value="Transcribed_RNA"/>
</dbReference>
<sequence length="47" mass="5637">MRIVSFNVSTSFLFIYEISVSWMLPYKCLFVSYYIFFSISFWGSICI</sequence>